<reference evidence="6 7" key="1">
    <citation type="submission" date="2021-02" db="EMBL/GenBank/DDBJ databases">
        <authorList>
            <person name="Park J.-S."/>
        </authorList>
    </citation>
    <scope>NUCLEOTIDE SEQUENCE [LARGE SCALE GENOMIC DNA]</scope>
    <source>
        <strain evidence="6 7">188UL20-2</strain>
    </source>
</reference>
<comment type="function">
    <text evidence="4">Involved in the system for phosphate transport across the cytoplasmic membrane.</text>
</comment>
<dbReference type="Gene3D" id="3.40.190.10">
    <property type="entry name" value="Periplasmic binding protein-like II"/>
    <property type="match status" value="2"/>
</dbReference>
<dbReference type="InterPro" id="IPR011862">
    <property type="entry name" value="Phos-bd"/>
</dbReference>
<sequence>MFRVALATLLFVFAHVASAEQISIVGSTSVSRVMDILAEDYNKTSPENPVAVQGIGSSAGVTLVNKKVSELGMSSRYLTEAEAHDSLKIITIAYDGLALVVNHTNPITNLTREQLSDIYHGNITNWKEVGGDNKKIAVVTRETASGTRYSFESLLGLTQIINQKLVSDISHENLVVNSNSMVKTIVSNNPHAIGYISIGSVDASVKPVQFEGIAPTAKSILEKKYELRRPFLVFYDTENVSKESLGFVDYLTKPHAQDIIERSGYIKFH</sequence>
<dbReference type="EMBL" id="JAFEUM010000001">
    <property type="protein sequence ID" value="MBM7035630.1"/>
    <property type="molecule type" value="Genomic_DNA"/>
</dbReference>
<feature type="chain" id="PRO_5044985152" description="Phosphate-binding protein" evidence="4">
    <location>
        <begin position="20"/>
        <end position="269"/>
    </location>
</feature>
<evidence type="ECO:0000256" key="1">
    <source>
        <dbReference type="ARBA" id="ARBA00008725"/>
    </source>
</evidence>
<dbReference type="Pfam" id="PF12849">
    <property type="entry name" value="PBP_like_2"/>
    <property type="match status" value="1"/>
</dbReference>
<dbReference type="InterPro" id="IPR024370">
    <property type="entry name" value="PBP_domain"/>
</dbReference>
<evidence type="ECO:0000256" key="4">
    <source>
        <dbReference type="RuleBase" id="RU367119"/>
    </source>
</evidence>
<evidence type="ECO:0000313" key="6">
    <source>
        <dbReference type="EMBL" id="MBM7035630.1"/>
    </source>
</evidence>
<evidence type="ECO:0000313" key="7">
    <source>
        <dbReference type="Proteomes" id="UP000809621"/>
    </source>
</evidence>
<evidence type="ECO:0000256" key="3">
    <source>
        <dbReference type="ARBA" id="ARBA00022729"/>
    </source>
</evidence>
<dbReference type="PANTHER" id="PTHR30570:SF1">
    <property type="entry name" value="PHOSPHATE-BINDING PROTEIN PSTS"/>
    <property type="match status" value="1"/>
</dbReference>
<dbReference type="PANTHER" id="PTHR30570">
    <property type="entry name" value="PERIPLASMIC PHOSPHATE BINDING COMPONENT OF PHOSPHATE ABC TRANSPORTER"/>
    <property type="match status" value="1"/>
</dbReference>
<feature type="domain" description="PBP" evidence="5">
    <location>
        <begin position="18"/>
        <end position="252"/>
    </location>
</feature>
<protein>
    <recommendedName>
        <fullName evidence="4">Phosphate-binding protein</fullName>
    </recommendedName>
</protein>
<dbReference type="InterPro" id="IPR050811">
    <property type="entry name" value="Phosphate_ABC_transporter"/>
</dbReference>
<evidence type="ECO:0000256" key="2">
    <source>
        <dbReference type="ARBA" id="ARBA00022448"/>
    </source>
</evidence>
<comment type="caution">
    <text evidence="6">The sequence shown here is derived from an EMBL/GenBank/DDBJ whole genome shotgun (WGS) entry which is preliminary data.</text>
</comment>
<keyword evidence="3 4" id="KW-0732">Signal</keyword>
<dbReference type="Proteomes" id="UP000809621">
    <property type="component" value="Unassembled WGS sequence"/>
</dbReference>
<name>A0ABS2HDG8_9VIBR</name>
<feature type="signal peptide" evidence="4">
    <location>
        <begin position="1"/>
        <end position="19"/>
    </location>
</feature>
<keyword evidence="4" id="KW-0964">Secreted</keyword>
<proteinExistence type="inferred from homology"/>
<keyword evidence="4" id="KW-0574">Periplasm</keyword>
<dbReference type="SUPFAM" id="SSF53850">
    <property type="entry name" value="Periplasmic binding protein-like II"/>
    <property type="match status" value="1"/>
</dbReference>
<keyword evidence="7" id="KW-1185">Reference proteome</keyword>
<dbReference type="NCBIfam" id="TIGR02136">
    <property type="entry name" value="ptsS_2"/>
    <property type="match status" value="1"/>
</dbReference>
<organism evidence="6 7">
    <name type="scientific">Vibrio ulleungensis</name>
    <dbReference type="NCBI Taxonomy" id="2807619"/>
    <lineage>
        <taxon>Bacteria</taxon>
        <taxon>Pseudomonadati</taxon>
        <taxon>Pseudomonadota</taxon>
        <taxon>Gammaproteobacteria</taxon>
        <taxon>Vibrionales</taxon>
        <taxon>Vibrionaceae</taxon>
        <taxon>Vibrio</taxon>
    </lineage>
</organism>
<evidence type="ECO:0000259" key="5">
    <source>
        <dbReference type="Pfam" id="PF12849"/>
    </source>
</evidence>
<accession>A0ABS2HDG8</accession>
<gene>
    <name evidence="6" type="ORF">JQC93_04350</name>
</gene>
<dbReference type="RefSeq" id="WP_205157218.1">
    <property type="nucleotide sequence ID" value="NZ_JAFEUM010000001.1"/>
</dbReference>
<comment type="similarity">
    <text evidence="1 4">Belongs to the PstS family.</text>
</comment>
<comment type="subcellular location">
    <subcellularLocation>
        <location evidence="4">Periplasm</location>
    </subcellularLocation>
    <subcellularLocation>
        <location evidence="4">Secreted</location>
    </subcellularLocation>
</comment>
<keyword evidence="2 4" id="KW-0813">Transport</keyword>
<dbReference type="CDD" id="cd13653">
    <property type="entry name" value="PBP2_phosphate_like_1"/>
    <property type="match status" value="1"/>
</dbReference>
<keyword evidence="4" id="KW-0592">Phosphate transport</keyword>